<dbReference type="Proteomes" id="UP000596661">
    <property type="component" value="Chromosome 2"/>
</dbReference>
<dbReference type="OMA" id="MICISVI"/>
<dbReference type="Pfam" id="PF07731">
    <property type="entry name" value="Cu-oxidase_2"/>
    <property type="match status" value="1"/>
</dbReference>
<dbReference type="Pfam" id="PF00071">
    <property type="entry name" value="Ras"/>
    <property type="match status" value="1"/>
</dbReference>
<keyword evidence="10" id="KW-1185">Reference proteome</keyword>
<dbReference type="GO" id="GO:0005525">
    <property type="term" value="F:GTP binding"/>
    <property type="evidence" value="ECO:0007669"/>
    <property type="project" value="UniProtKB-KW"/>
</dbReference>
<dbReference type="EMBL" id="UZAU01000234">
    <property type="status" value="NOT_ANNOTATED_CDS"/>
    <property type="molecule type" value="Genomic_DNA"/>
</dbReference>
<evidence type="ECO:0000259" key="7">
    <source>
        <dbReference type="Pfam" id="PF07731"/>
    </source>
</evidence>
<evidence type="ECO:0000256" key="3">
    <source>
        <dbReference type="ARBA" id="ARBA00023134"/>
    </source>
</evidence>
<dbReference type="SUPFAM" id="SSF52540">
    <property type="entry name" value="P-loop containing nucleoside triphosphate hydrolases"/>
    <property type="match status" value="1"/>
</dbReference>
<reference evidence="9" key="1">
    <citation type="submission" date="2018-11" db="EMBL/GenBank/DDBJ databases">
        <authorList>
            <person name="Grassa J C."/>
        </authorList>
    </citation>
    <scope>NUCLEOTIDE SEQUENCE [LARGE SCALE GENOMIC DNA]</scope>
</reference>
<dbReference type="Gene3D" id="3.40.50.300">
    <property type="entry name" value="P-loop containing nucleotide triphosphate hydrolases"/>
    <property type="match status" value="1"/>
</dbReference>
<dbReference type="Pfam" id="PF00394">
    <property type="entry name" value="Cu-oxidase"/>
    <property type="match status" value="1"/>
</dbReference>
<dbReference type="InterPro" id="IPR001117">
    <property type="entry name" value="Cu-oxidase_2nd"/>
</dbReference>
<sequence>MGSLTKVGNGNFDYSFKILLIGDSGVGKSSILLSFISNCVHHDLSPTIGVDFKIKLLSVGGKRLKLTIWDTAGQERFGTVISSYYRGAHGIILVYDVTRRETFTNLSNTWAKEVELYSTNPNCIKILVGNKVDKDKERAVSREEGIALAQEHKSLFLECSAKTRENVEQCFKELVLKLEGRNKGRRGSLIKTNAFPDWPLMAVLVEHVEGQRDLIINKSVWHLSDTAIKNVYIGYMLFTGWGCLVFGSMKDPFYDSESYRGDGGDGTGHWIYDKQEDIEETARSELWREELIEEIEQKVITINGMFPGPLINATTNDFIHVNVFNNMDEPLLFTWNGIQQRLNSWQDGVSGTNCPIKAGSNWTYVFQTKDQIGSFFYFPSLHYQKAAGGFGPIRVNNRNVIAVPFPKPEAEFDLLIGDWSYDSYKDIRSQLKTLEMAYLTAPPDRILMNGKGPYMDPLTKTHESFTVTKGKTYRFRISNVGVAWSFNFRIQNHTMQLVETEGSYTNQIMLDSLDVHVGQSYSVLVTADQDASDFYIVAEPRFFYNGSEYSRYGVAILHYDNSTTPAMGPLPNGPYPFDIESSINQAKSIRWNMTTGAARPNRQGSFNVTHVTISQTFTFTASKAEIGGVPRYTVNNVAYLTPKTPLKLADHFSNTSGVFELDKFPTNSTNPVPVEGTFVATGNHRDWVELVFENWSDEMDSWHLDGFSFYVVGFGIAEWSPEVRSTYNLYDPVVRSTVQLFPSSWTAVYVYLDNPGIWNLRSQKLKNWYLGAELYLRVYDADPNPAKERASPDNLLRCGNFELPPSVLSQPLNSFSGSPSTAFNLHNAWFHIVMICISVILSLCSSI</sequence>
<dbReference type="NCBIfam" id="TIGR00231">
    <property type="entry name" value="small_GTP"/>
    <property type="match status" value="1"/>
</dbReference>
<organism evidence="9 10">
    <name type="scientific">Cannabis sativa</name>
    <name type="common">Hemp</name>
    <name type="synonym">Marijuana</name>
    <dbReference type="NCBI Taxonomy" id="3483"/>
    <lineage>
        <taxon>Eukaryota</taxon>
        <taxon>Viridiplantae</taxon>
        <taxon>Streptophyta</taxon>
        <taxon>Embryophyta</taxon>
        <taxon>Tracheophyta</taxon>
        <taxon>Spermatophyta</taxon>
        <taxon>Magnoliopsida</taxon>
        <taxon>eudicotyledons</taxon>
        <taxon>Gunneridae</taxon>
        <taxon>Pentapetalae</taxon>
        <taxon>rosids</taxon>
        <taxon>fabids</taxon>
        <taxon>Rosales</taxon>
        <taxon>Cannabaceae</taxon>
        <taxon>Cannabis</taxon>
    </lineage>
</organism>
<dbReference type="SMART" id="SM00173">
    <property type="entry name" value="RAS"/>
    <property type="match status" value="1"/>
</dbReference>
<keyword evidence="3" id="KW-0342">GTP-binding</keyword>
<dbReference type="EnsemblPlants" id="evm.model.02.2154">
    <property type="protein sequence ID" value="cds.evm.model.02.2154"/>
    <property type="gene ID" value="evm.TU.02.2154"/>
</dbReference>
<feature type="domain" description="Plastocyanin-like" evidence="7">
    <location>
        <begin position="644"/>
        <end position="781"/>
    </location>
</feature>
<comment type="similarity">
    <text evidence="1">Belongs to the multicopper oxidase family.</text>
</comment>
<dbReference type="GO" id="GO:0016491">
    <property type="term" value="F:oxidoreductase activity"/>
    <property type="evidence" value="ECO:0007669"/>
    <property type="project" value="InterPro"/>
</dbReference>
<dbReference type="PANTHER" id="PTHR11709:SF409">
    <property type="entry name" value="MONOCOPPER OXIDASE-LIKE PROTEIN SKU5"/>
    <property type="match status" value="1"/>
</dbReference>
<keyword evidence="5" id="KW-0449">Lipoprotein</keyword>
<dbReference type="InterPro" id="IPR011707">
    <property type="entry name" value="Cu-oxidase-like_N"/>
</dbReference>
<dbReference type="PROSITE" id="PS51420">
    <property type="entry name" value="RHO"/>
    <property type="match status" value="1"/>
</dbReference>
<dbReference type="InterPro" id="IPR005225">
    <property type="entry name" value="Small_GTP-bd"/>
</dbReference>
<dbReference type="InterPro" id="IPR011706">
    <property type="entry name" value="Cu-oxidase_C"/>
</dbReference>
<dbReference type="PROSITE" id="PS51419">
    <property type="entry name" value="RAB"/>
    <property type="match status" value="1"/>
</dbReference>
<dbReference type="SMART" id="SM00176">
    <property type="entry name" value="RAN"/>
    <property type="match status" value="1"/>
</dbReference>
<dbReference type="SUPFAM" id="SSF49503">
    <property type="entry name" value="Cupredoxins"/>
    <property type="match status" value="3"/>
</dbReference>
<dbReference type="GO" id="GO:0005507">
    <property type="term" value="F:copper ion binding"/>
    <property type="evidence" value="ECO:0007669"/>
    <property type="project" value="InterPro"/>
</dbReference>
<dbReference type="InterPro" id="IPR045087">
    <property type="entry name" value="Cu-oxidase_fam"/>
</dbReference>
<dbReference type="GO" id="GO:0003924">
    <property type="term" value="F:GTPase activity"/>
    <property type="evidence" value="ECO:0007669"/>
    <property type="project" value="InterPro"/>
</dbReference>
<dbReference type="InterPro" id="IPR001806">
    <property type="entry name" value="Small_GTPase"/>
</dbReference>
<dbReference type="PROSITE" id="PS51421">
    <property type="entry name" value="RAS"/>
    <property type="match status" value="1"/>
</dbReference>
<dbReference type="InterPro" id="IPR027417">
    <property type="entry name" value="P-loop_NTPase"/>
</dbReference>
<dbReference type="GO" id="GO:0005886">
    <property type="term" value="C:plasma membrane"/>
    <property type="evidence" value="ECO:0007669"/>
    <property type="project" value="TreeGrafter"/>
</dbReference>
<dbReference type="SMART" id="SM00175">
    <property type="entry name" value="RAB"/>
    <property type="match status" value="1"/>
</dbReference>
<evidence type="ECO:0000256" key="2">
    <source>
        <dbReference type="ARBA" id="ARBA00022741"/>
    </source>
</evidence>
<evidence type="ECO:0000313" key="10">
    <source>
        <dbReference type="Proteomes" id="UP000596661"/>
    </source>
</evidence>
<dbReference type="FunFam" id="2.60.40.420:FF:000045">
    <property type="entry name" value="Laccase 2"/>
    <property type="match status" value="1"/>
</dbReference>
<dbReference type="CDD" id="cd01863">
    <property type="entry name" value="Rab18"/>
    <property type="match status" value="1"/>
</dbReference>
<evidence type="ECO:0000256" key="5">
    <source>
        <dbReference type="ARBA" id="ARBA00023288"/>
    </source>
</evidence>
<dbReference type="SMART" id="SM00174">
    <property type="entry name" value="RHO"/>
    <property type="match status" value="1"/>
</dbReference>
<dbReference type="PANTHER" id="PTHR11709">
    <property type="entry name" value="MULTI-COPPER OXIDASE"/>
    <property type="match status" value="1"/>
</dbReference>
<dbReference type="FunFam" id="3.40.50.300:FF:001129">
    <property type="entry name" value="ras-related protein Rab-44 isoform X2"/>
    <property type="match status" value="1"/>
</dbReference>
<dbReference type="InterPro" id="IPR008972">
    <property type="entry name" value="Cupredoxin"/>
</dbReference>
<proteinExistence type="inferred from homology"/>
<protein>
    <submittedName>
        <fullName evidence="9">Uncharacterized protein</fullName>
    </submittedName>
</protein>
<keyword evidence="4" id="KW-0325">Glycoprotein</keyword>
<reference evidence="9" key="2">
    <citation type="submission" date="2021-03" db="UniProtKB">
        <authorList>
            <consortium name="EnsemblPlants"/>
        </authorList>
    </citation>
    <scope>IDENTIFICATION</scope>
</reference>
<evidence type="ECO:0000256" key="1">
    <source>
        <dbReference type="ARBA" id="ARBA00010609"/>
    </source>
</evidence>
<dbReference type="PRINTS" id="PR00449">
    <property type="entry name" value="RASTRNSFRMNG"/>
</dbReference>
<dbReference type="Gramene" id="evm.model.02.2154">
    <property type="protein sequence ID" value="cds.evm.model.02.2154"/>
    <property type="gene ID" value="evm.TU.02.2154"/>
</dbReference>
<dbReference type="Gene3D" id="2.60.40.420">
    <property type="entry name" value="Cupredoxins - blue copper proteins"/>
    <property type="match status" value="3"/>
</dbReference>
<keyword evidence="2" id="KW-0547">Nucleotide-binding</keyword>
<dbReference type="Pfam" id="PF07732">
    <property type="entry name" value="Cu-oxidase_3"/>
    <property type="match status" value="1"/>
</dbReference>
<dbReference type="AlphaFoldDB" id="A0A803NWL2"/>
<name>A0A803NWL2_CANSA</name>
<evidence type="ECO:0000256" key="4">
    <source>
        <dbReference type="ARBA" id="ARBA00023180"/>
    </source>
</evidence>
<accession>A0A803NWL2</accession>
<evidence type="ECO:0000259" key="8">
    <source>
        <dbReference type="Pfam" id="PF07732"/>
    </source>
</evidence>
<evidence type="ECO:0000313" key="9">
    <source>
        <dbReference type="EnsemblPlants" id="cds.evm.model.02.2154"/>
    </source>
</evidence>
<feature type="domain" description="Plastocyanin-like" evidence="8">
    <location>
        <begin position="295"/>
        <end position="399"/>
    </location>
</feature>
<evidence type="ECO:0000259" key="6">
    <source>
        <dbReference type="Pfam" id="PF00394"/>
    </source>
</evidence>
<feature type="domain" description="Plastocyanin-like" evidence="6">
    <location>
        <begin position="414"/>
        <end position="562"/>
    </location>
</feature>